<accession>A0ABS2CCL9</accession>
<comment type="similarity">
    <text evidence="1">Belongs to the transposase IS21/IS408/IS1162 family.</text>
</comment>
<dbReference type="PROSITE" id="PS50994">
    <property type="entry name" value="INTEGRASE"/>
    <property type="match status" value="1"/>
</dbReference>
<dbReference type="RefSeq" id="WP_203570432.1">
    <property type="nucleotide sequence ID" value="NZ_WOFE01000002.1"/>
</dbReference>
<dbReference type="InterPro" id="IPR012337">
    <property type="entry name" value="RNaseH-like_sf"/>
</dbReference>
<evidence type="ECO:0000259" key="2">
    <source>
        <dbReference type="PROSITE" id="PS50994"/>
    </source>
</evidence>
<evidence type="ECO:0000313" key="3">
    <source>
        <dbReference type="EMBL" id="MBM5571101.1"/>
    </source>
</evidence>
<evidence type="ECO:0000313" key="4">
    <source>
        <dbReference type="Proteomes" id="UP001195660"/>
    </source>
</evidence>
<dbReference type="NCBIfam" id="NF033546">
    <property type="entry name" value="transpos_IS21"/>
    <property type="match status" value="1"/>
</dbReference>
<dbReference type="InterPro" id="IPR036397">
    <property type="entry name" value="RNaseH_sf"/>
</dbReference>
<dbReference type="InterPro" id="IPR001584">
    <property type="entry name" value="Integrase_cat-core"/>
</dbReference>
<dbReference type="PANTHER" id="PTHR35004">
    <property type="entry name" value="TRANSPOSASE RV3428C-RELATED"/>
    <property type="match status" value="1"/>
</dbReference>
<evidence type="ECO:0000256" key="1">
    <source>
        <dbReference type="ARBA" id="ARBA00009277"/>
    </source>
</evidence>
<dbReference type="Proteomes" id="UP001195660">
    <property type="component" value="Unassembled WGS sequence"/>
</dbReference>
<dbReference type="Pfam" id="PF00665">
    <property type="entry name" value="rve"/>
    <property type="match status" value="1"/>
</dbReference>
<feature type="domain" description="Integrase catalytic" evidence="2">
    <location>
        <begin position="136"/>
        <end position="331"/>
    </location>
</feature>
<dbReference type="EMBL" id="WOFE01000002">
    <property type="protein sequence ID" value="MBM5571101.1"/>
    <property type="molecule type" value="Genomic_DNA"/>
</dbReference>
<dbReference type="PANTHER" id="PTHR35004:SF8">
    <property type="entry name" value="TRANSPOSASE RV3428C-RELATED"/>
    <property type="match status" value="1"/>
</dbReference>
<keyword evidence="4" id="KW-1185">Reference proteome</keyword>
<comment type="caution">
    <text evidence="3">The sequence shown here is derived from an EMBL/GenBank/DDBJ whole genome shotgun (WGS) entry which is preliminary data.</text>
</comment>
<name>A0ABS2CCL9_9NEIS</name>
<gene>
    <name evidence="3" type="ORF">GM173_05840</name>
</gene>
<protein>
    <submittedName>
        <fullName evidence="3">IS21 family transposase</fullName>
    </submittedName>
</protein>
<dbReference type="InterPro" id="IPR054353">
    <property type="entry name" value="IstA-like_C"/>
</dbReference>
<proteinExistence type="inferred from homology"/>
<dbReference type="Pfam" id="PF22483">
    <property type="entry name" value="Mu-transpos_C_2"/>
    <property type="match status" value="1"/>
</dbReference>
<dbReference type="Gene3D" id="3.30.420.10">
    <property type="entry name" value="Ribonuclease H-like superfamily/Ribonuclease H"/>
    <property type="match status" value="1"/>
</dbReference>
<sequence>MRISITQQREIVKLIATRTLTNRNIAQRLKLHHSTVGTVRTKLEQSGLDPLQLCDLDDTNFVRQLDSTLKVGKSDRILPDWENVKTQLQTRDVTLALVWEEYRLAYSNELDNTLSYPQFTRRYRVWQKKQRISMRQTHRPGDKFFVDFCGKTMSITNPDTGVVSFAQVFVGVLGASGYTFAHAVPSQKIPDWVECHVKAFEFFGGVPQQIVTDNLKSAVIKNTTKEVFLNRAYADMGEHYDVIINPARPRKPKDKSLAEVSVQIVQRWVLAPLRNRVFFSIDELNVEIMRRITFLNNKTSKTYLKSRREQFALLDQPALMPLPVQRFELAEWKCNQRVPHDYHIFHDDSYYSVPFQFRQELVDVRSTQYTIEIFRGNKRIASHLLRTTAGQSTKQEHMPIEHLRFSEDEPALLKEWAETIGSKFKEWVTKALEQRNNFANGWRNVKKLRQWVREEQNHDRLESAAAFALTINVLTFERMQSIIRNKSDLRQPIENTNWVTQHSNLRGADYYSGQGAASC</sequence>
<reference evidence="3 4" key="1">
    <citation type="submission" date="2019-11" db="EMBL/GenBank/DDBJ databases">
        <title>Novel Deefgea species.</title>
        <authorList>
            <person name="Han J.-H."/>
        </authorList>
    </citation>
    <scope>NUCLEOTIDE SEQUENCE [LARGE SCALE GENOMIC DNA]</scope>
    <source>
        <strain evidence="3 4">LMG 24817</strain>
    </source>
</reference>
<organism evidence="3 4">
    <name type="scientific">Deefgea chitinilytica</name>
    <dbReference type="NCBI Taxonomy" id="570276"/>
    <lineage>
        <taxon>Bacteria</taxon>
        <taxon>Pseudomonadati</taxon>
        <taxon>Pseudomonadota</taxon>
        <taxon>Betaproteobacteria</taxon>
        <taxon>Neisseriales</taxon>
        <taxon>Chitinibacteraceae</taxon>
        <taxon>Deefgea</taxon>
    </lineage>
</organism>
<dbReference type="SUPFAM" id="SSF53098">
    <property type="entry name" value="Ribonuclease H-like"/>
    <property type="match status" value="1"/>
</dbReference>